<dbReference type="KEGG" id="sgr:SGR_7008"/>
<dbReference type="EMBL" id="AP009493">
    <property type="protein sequence ID" value="BAG23835.1"/>
    <property type="molecule type" value="Genomic_DNA"/>
</dbReference>
<organism evidence="2 3">
    <name type="scientific">Streptomyces griseus subsp. griseus (strain JCM 4626 / CBS 651.72 / NBRC 13350 / KCC S-0626 / ISP 5235)</name>
    <dbReference type="NCBI Taxonomy" id="455632"/>
    <lineage>
        <taxon>Bacteria</taxon>
        <taxon>Bacillati</taxon>
        <taxon>Actinomycetota</taxon>
        <taxon>Actinomycetes</taxon>
        <taxon>Kitasatosporales</taxon>
        <taxon>Streptomycetaceae</taxon>
        <taxon>Streptomyces</taxon>
    </lineage>
</organism>
<dbReference type="eggNOG" id="COG2356">
    <property type="taxonomic scope" value="Bacteria"/>
</dbReference>
<accession>B1VPT5</accession>
<evidence type="ECO:0008006" key="4">
    <source>
        <dbReference type="Google" id="ProtNLM"/>
    </source>
</evidence>
<evidence type="ECO:0000313" key="3">
    <source>
        <dbReference type="Proteomes" id="UP000001685"/>
    </source>
</evidence>
<dbReference type="HOGENOM" id="CLU_043034_3_2_11"/>
<sequence length="128" mass="13820">MQHGLRSSSPRRSSHRPWAPAASSPAAPWVSYYDGQEVTSAGALDIDDMVAVAASCDSGASAWTAARREAYANDQGANVSLIAVTARSNRQRSGQDLADWMPPSPDAQCRYVAERMSTKLRRHLTADD</sequence>
<reference evidence="3" key="1">
    <citation type="journal article" date="2008" name="J. Bacteriol.">
        <title>Genome sequence of the streptomycin-producing microorganism Streptomyces griseus IFO 13350.</title>
        <authorList>
            <person name="Ohnishi Y."/>
            <person name="Ishikawa J."/>
            <person name="Hara H."/>
            <person name="Suzuki H."/>
            <person name="Ikenoya M."/>
            <person name="Ikeda H."/>
            <person name="Yamashita A."/>
            <person name="Hattori M."/>
            <person name="Horinouchi S."/>
        </authorList>
    </citation>
    <scope>NUCLEOTIDE SEQUENCE [LARGE SCALE GENOMIC DNA]</scope>
    <source>
        <strain evidence="3">JCM 4626 / NBRC 13350</strain>
    </source>
</reference>
<gene>
    <name evidence="2" type="ordered locus">SGR_7008</name>
</gene>
<dbReference type="Proteomes" id="UP000001685">
    <property type="component" value="Chromosome"/>
</dbReference>
<protein>
    <recommendedName>
        <fullName evidence="4">Secreted protein</fullName>
    </recommendedName>
</protein>
<feature type="region of interest" description="Disordered" evidence="1">
    <location>
        <begin position="1"/>
        <end position="27"/>
    </location>
</feature>
<proteinExistence type="predicted"/>
<evidence type="ECO:0000256" key="1">
    <source>
        <dbReference type="SAM" id="MobiDB-lite"/>
    </source>
</evidence>
<name>B1VPT5_STRGG</name>
<evidence type="ECO:0000313" key="2">
    <source>
        <dbReference type="EMBL" id="BAG23835.1"/>
    </source>
</evidence>
<dbReference type="AlphaFoldDB" id="B1VPT5"/>